<dbReference type="RefSeq" id="WP_191142082.1">
    <property type="nucleotide sequence ID" value="NZ_JACXAH010000013.1"/>
</dbReference>
<dbReference type="PANTHER" id="PTHR31793">
    <property type="entry name" value="4-HYDROXYBENZOYL-COA THIOESTERASE FAMILY MEMBER"/>
    <property type="match status" value="1"/>
</dbReference>
<dbReference type="PIRSF" id="PIRSF003230">
    <property type="entry name" value="YbgC"/>
    <property type="match status" value="1"/>
</dbReference>
<dbReference type="PANTHER" id="PTHR31793:SF37">
    <property type="entry name" value="ACYL-COA THIOESTER HYDROLASE YBGC"/>
    <property type="match status" value="1"/>
</dbReference>
<evidence type="ECO:0000313" key="4">
    <source>
        <dbReference type="Proteomes" id="UP000661691"/>
    </source>
</evidence>
<dbReference type="Gene3D" id="3.10.129.10">
    <property type="entry name" value="Hotdog Thioesterase"/>
    <property type="match status" value="1"/>
</dbReference>
<evidence type="ECO:0000313" key="3">
    <source>
        <dbReference type="EMBL" id="MBD1372671.1"/>
    </source>
</evidence>
<dbReference type="EMBL" id="JACXAH010000013">
    <property type="protein sequence ID" value="MBD1372671.1"/>
    <property type="molecule type" value="Genomic_DNA"/>
</dbReference>
<gene>
    <name evidence="3" type="ORF">IC620_09920</name>
</gene>
<evidence type="ECO:0000256" key="1">
    <source>
        <dbReference type="ARBA" id="ARBA00005953"/>
    </source>
</evidence>
<dbReference type="InterPro" id="IPR029069">
    <property type="entry name" value="HotDog_dom_sf"/>
</dbReference>
<keyword evidence="2" id="KW-0378">Hydrolase</keyword>
<protein>
    <submittedName>
        <fullName evidence="3">Acyl-CoA thioesterase</fullName>
    </submittedName>
</protein>
<evidence type="ECO:0000256" key="2">
    <source>
        <dbReference type="ARBA" id="ARBA00022801"/>
    </source>
</evidence>
<reference evidence="4" key="1">
    <citation type="submission" date="2022-10" db="EMBL/GenBank/DDBJ databases">
        <title>A novel bacterium of genus Hazenella, isolated from South China Sea.</title>
        <authorList>
            <person name="Huang H."/>
            <person name="Mo K."/>
            <person name="Hu Y."/>
        </authorList>
    </citation>
    <scope>NUCLEOTIDE SEQUENCE [LARGE SCALE GENOMIC DNA]</scope>
    <source>
        <strain evidence="4">IB182357</strain>
    </source>
</reference>
<dbReference type="Proteomes" id="UP000661691">
    <property type="component" value="Unassembled WGS sequence"/>
</dbReference>
<comment type="similarity">
    <text evidence="1">Belongs to the 4-hydroxybenzoyl-CoA thioesterase family.</text>
</comment>
<dbReference type="InterPro" id="IPR008272">
    <property type="entry name" value="HB-CoA_thioesterase_AS"/>
</dbReference>
<sequence length="150" mass="16778">MSITDRGYLFPIQKRVEHIDTDASGVVHFARYPSLMESAILENLDAHAMGLHALERVGLSLVVVEVQVKYFAPSHFLDCLSIEVKVKRVQAARFFIEGFVYRVEQDKANTLLASGIFTFAVTQLQEGTPCALPKSIRETLKECMNDACSK</sequence>
<dbReference type="CDD" id="cd00586">
    <property type="entry name" value="4HBT"/>
    <property type="match status" value="1"/>
</dbReference>
<dbReference type="GO" id="GO:0047617">
    <property type="term" value="F:fatty acyl-CoA hydrolase activity"/>
    <property type="evidence" value="ECO:0007669"/>
    <property type="project" value="TreeGrafter"/>
</dbReference>
<dbReference type="SUPFAM" id="SSF54637">
    <property type="entry name" value="Thioesterase/thiol ester dehydrase-isomerase"/>
    <property type="match status" value="1"/>
</dbReference>
<organism evidence="3 4">
    <name type="scientific">Polycladospora coralii</name>
    <dbReference type="NCBI Taxonomy" id="2771432"/>
    <lineage>
        <taxon>Bacteria</taxon>
        <taxon>Bacillati</taxon>
        <taxon>Bacillota</taxon>
        <taxon>Bacilli</taxon>
        <taxon>Bacillales</taxon>
        <taxon>Thermoactinomycetaceae</taxon>
        <taxon>Polycladospora</taxon>
    </lineage>
</organism>
<dbReference type="AlphaFoldDB" id="A0A926N6Q6"/>
<accession>A0A926N6Q6</accession>
<keyword evidence="4" id="KW-1185">Reference proteome</keyword>
<dbReference type="InterPro" id="IPR006684">
    <property type="entry name" value="YbgC/YbaW"/>
</dbReference>
<dbReference type="InterPro" id="IPR050563">
    <property type="entry name" value="4-hydroxybenzoyl-CoA_TE"/>
</dbReference>
<name>A0A926N6Q6_9BACL</name>
<proteinExistence type="inferred from homology"/>
<dbReference type="PROSITE" id="PS01328">
    <property type="entry name" value="4HBCOA_THIOESTERASE"/>
    <property type="match status" value="1"/>
</dbReference>
<comment type="caution">
    <text evidence="3">The sequence shown here is derived from an EMBL/GenBank/DDBJ whole genome shotgun (WGS) entry which is preliminary data.</text>
</comment>
<dbReference type="Pfam" id="PF13279">
    <property type="entry name" value="4HBT_2"/>
    <property type="match status" value="1"/>
</dbReference>